<dbReference type="GO" id="GO:0003677">
    <property type="term" value="F:DNA binding"/>
    <property type="evidence" value="ECO:0007669"/>
    <property type="project" value="UniProtKB-KW"/>
</dbReference>
<keyword evidence="4" id="KW-0862">Zinc</keyword>
<comment type="subcellular location">
    <subcellularLocation>
        <location evidence="1">Nucleus</location>
    </subcellularLocation>
</comment>
<dbReference type="Proteomes" id="UP000007879">
    <property type="component" value="Unassembled WGS sequence"/>
</dbReference>
<sequence length="633" mass="71749">MAVSHVTDIEVLPHSEAHSAEAATERKKKSIIWTFFSICVTDNTKAVCGTCQEKVSRGGKSSKSFNTTNLRKHLELHPKQFKEFSGMEEEKVKEKGKGKRQATVDGLFERQRPYSLDHHKSKALSYRIAEMMAVDLQPFSLVEDPGFCRLMKEADPRYSIPSRRYFSDVLIPQIHTKITSLVSQLLKSTQYISVTTDIWSSGHSHHSFMSLVAHFIVSESFEKKSLMLSCWKFDESHTAENISSSILSHLQSWDIGAKLVCVVRDNAANMVAAMNVAGLPSLGCLAHTLQLIIKDGIFQQPAVQNLLTSARSLVGFYNRSNTAFHMFQQVQEQLGLPKHCLFQDISTRWNSSFYMLQHLLEQKRAITVASTECESTPPTELRAQQWTLAEKVVKMLVVFEEATREASGDYASSAIIIPIINTLKVALSTDEDDSGVMRMKRGMLKSLEDRYSNVEQNPFCAIPIVLDPKFKLQVFSYDGNAAHARMLVTTECEQVLTSLKVHEESPAKRHRSEVGNHSSSLWNIFDEMIDKPTTSNHENGYTAEVMIEMYLKEPIQPRHIDPLEYWKEKKQVWNGLAIMASKYLTIPPSSASSERLFSTAGDIISEERNRLSTEKAEMLLFLKKNLPIFDYKY</sequence>
<dbReference type="InterPro" id="IPR052035">
    <property type="entry name" value="ZnF_BED_domain_contain"/>
</dbReference>
<dbReference type="AlphaFoldDB" id="A0A1X7TME1"/>
<dbReference type="GO" id="GO:0009791">
    <property type="term" value="P:post-embryonic development"/>
    <property type="evidence" value="ECO:0007669"/>
    <property type="project" value="UniProtKB-ARBA"/>
</dbReference>
<dbReference type="InterPro" id="IPR036236">
    <property type="entry name" value="Znf_C2H2_sf"/>
</dbReference>
<evidence type="ECO:0000256" key="6">
    <source>
        <dbReference type="ARBA" id="ARBA00023125"/>
    </source>
</evidence>
<dbReference type="EnsemblMetazoa" id="XM_003390203.1">
    <property type="protein sequence ID" value="XP_003390251.1"/>
    <property type="gene ID" value="LOC100633448"/>
</dbReference>
<dbReference type="InterPro" id="IPR003656">
    <property type="entry name" value="Znf_BED"/>
</dbReference>
<dbReference type="EnsemblMetazoa" id="Aqu2.1.15956_001">
    <property type="protein sequence ID" value="Aqu2.1.15956_001"/>
    <property type="gene ID" value="Aqu2.1.15956"/>
</dbReference>
<accession>A0A1X7TME1</accession>
<evidence type="ECO:0000256" key="2">
    <source>
        <dbReference type="ARBA" id="ARBA00022723"/>
    </source>
</evidence>
<keyword evidence="7" id="KW-0804">Transcription</keyword>
<dbReference type="InterPro" id="IPR012337">
    <property type="entry name" value="RNaseH-like_sf"/>
</dbReference>
<keyword evidence="12" id="KW-1185">Reference proteome</keyword>
<dbReference type="GO" id="GO:0005634">
    <property type="term" value="C:nucleus"/>
    <property type="evidence" value="ECO:0007669"/>
    <property type="project" value="UniProtKB-SubCell"/>
</dbReference>
<evidence type="ECO:0000256" key="9">
    <source>
        <dbReference type="PROSITE-ProRule" id="PRU00027"/>
    </source>
</evidence>
<evidence type="ECO:0000256" key="3">
    <source>
        <dbReference type="ARBA" id="ARBA00022771"/>
    </source>
</evidence>
<evidence type="ECO:0000256" key="5">
    <source>
        <dbReference type="ARBA" id="ARBA00023015"/>
    </source>
</evidence>
<keyword evidence="8" id="KW-0539">Nucleus</keyword>
<evidence type="ECO:0000313" key="12">
    <source>
        <dbReference type="Proteomes" id="UP000007879"/>
    </source>
</evidence>
<keyword evidence="2" id="KW-0479">Metal-binding</keyword>
<feature type="domain" description="BED-type" evidence="10">
    <location>
        <begin position="27"/>
        <end position="84"/>
    </location>
</feature>
<dbReference type="eggNOG" id="KOG1121">
    <property type="taxonomic scope" value="Eukaryota"/>
</dbReference>
<evidence type="ECO:0000256" key="8">
    <source>
        <dbReference type="ARBA" id="ARBA00023242"/>
    </source>
</evidence>
<reference evidence="11" key="2">
    <citation type="submission" date="2017-05" db="UniProtKB">
        <authorList>
            <consortium name="EnsemblMetazoa"/>
        </authorList>
    </citation>
    <scope>IDENTIFICATION</scope>
</reference>
<dbReference type="GO" id="GO:0046983">
    <property type="term" value="F:protein dimerization activity"/>
    <property type="evidence" value="ECO:0007669"/>
    <property type="project" value="InterPro"/>
</dbReference>
<evidence type="ECO:0000313" key="11">
    <source>
        <dbReference type="EnsemblMetazoa" id="Aqu2.1.15956_001"/>
    </source>
</evidence>
<dbReference type="OMA" id="DGWSSKD"/>
<dbReference type="InterPro" id="IPR008906">
    <property type="entry name" value="HATC_C_dom"/>
</dbReference>
<protein>
    <recommendedName>
        <fullName evidence="10">BED-type domain-containing protein</fullName>
    </recommendedName>
</protein>
<dbReference type="SUPFAM" id="SSF140996">
    <property type="entry name" value="Hermes dimerisation domain"/>
    <property type="match status" value="1"/>
</dbReference>
<dbReference type="PANTHER" id="PTHR46481">
    <property type="entry name" value="ZINC FINGER BED DOMAIN-CONTAINING PROTEIN 4"/>
    <property type="match status" value="1"/>
</dbReference>
<keyword evidence="3 9" id="KW-0863">Zinc-finger</keyword>
<dbReference type="PANTHER" id="PTHR46481:SF10">
    <property type="entry name" value="ZINC FINGER BED DOMAIN-CONTAINING PROTEIN 39"/>
    <property type="match status" value="1"/>
</dbReference>
<evidence type="ECO:0000256" key="7">
    <source>
        <dbReference type="ARBA" id="ARBA00023163"/>
    </source>
</evidence>
<evidence type="ECO:0000259" key="10">
    <source>
        <dbReference type="PROSITE" id="PS50808"/>
    </source>
</evidence>
<evidence type="ECO:0000256" key="1">
    <source>
        <dbReference type="ARBA" id="ARBA00004123"/>
    </source>
</evidence>
<dbReference type="GO" id="GO:0008270">
    <property type="term" value="F:zinc ion binding"/>
    <property type="evidence" value="ECO:0007669"/>
    <property type="project" value="UniProtKB-KW"/>
</dbReference>
<dbReference type="Pfam" id="PF05699">
    <property type="entry name" value="Dimer_Tnp_hAT"/>
    <property type="match status" value="1"/>
</dbReference>
<dbReference type="SMART" id="SM00614">
    <property type="entry name" value="ZnF_BED"/>
    <property type="match status" value="1"/>
</dbReference>
<keyword evidence="5" id="KW-0805">Transcription regulation</keyword>
<dbReference type="PROSITE" id="PS50808">
    <property type="entry name" value="ZF_BED"/>
    <property type="match status" value="1"/>
</dbReference>
<dbReference type="SUPFAM" id="SSF57667">
    <property type="entry name" value="beta-beta-alpha zinc fingers"/>
    <property type="match status" value="1"/>
</dbReference>
<dbReference type="InParanoid" id="A0A1X7TME1"/>
<evidence type="ECO:0000256" key="4">
    <source>
        <dbReference type="ARBA" id="ARBA00022833"/>
    </source>
</evidence>
<proteinExistence type="predicted"/>
<gene>
    <name evidence="11" type="primary">100633448</name>
</gene>
<reference evidence="12" key="1">
    <citation type="journal article" date="2010" name="Nature">
        <title>The Amphimedon queenslandica genome and the evolution of animal complexity.</title>
        <authorList>
            <person name="Srivastava M."/>
            <person name="Simakov O."/>
            <person name="Chapman J."/>
            <person name="Fahey B."/>
            <person name="Gauthier M.E."/>
            <person name="Mitros T."/>
            <person name="Richards G.S."/>
            <person name="Conaco C."/>
            <person name="Dacre M."/>
            <person name="Hellsten U."/>
            <person name="Larroux C."/>
            <person name="Putnam N.H."/>
            <person name="Stanke M."/>
            <person name="Adamska M."/>
            <person name="Darling A."/>
            <person name="Degnan S.M."/>
            <person name="Oakley T.H."/>
            <person name="Plachetzki D.C."/>
            <person name="Zhai Y."/>
            <person name="Adamski M."/>
            <person name="Calcino A."/>
            <person name="Cummins S.F."/>
            <person name="Goodstein D.M."/>
            <person name="Harris C."/>
            <person name="Jackson D.J."/>
            <person name="Leys S.P."/>
            <person name="Shu S."/>
            <person name="Woodcroft B.J."/>
            <person name="Vervoort M."/>
            <person name="Kosik K.S."/>
            <person name="Manning G."/>
            <person name="Degnan B.M."/>
            <person name="Rokhsar D.S."/>
        </authorList>
    </citation>
    <scope>NUCLEOTIDE SEQUENCE [LARGE SCALE GENOMIC DNA]</scope>
</reference>
<name>A0A1X7TME1_AMPQE</name>
<keyword evidence="6" id="KW-0238">DNA-binding</keyword>
<dbReference type="Pfam" id="PF02892">
    <property type="entry name" value="zf-BED"/>
    <property type="match status" value="1"/>
</dbReference>
<dbReference type="SUPFAM" id="SSF53098">
    <property type="entry name" value="Ribonuclease H-like"/>
    <property type="match status" value="1"/>
</dbReference>
<organism evidence="11">
    <name type="scientific">Amphimedon queenslandica</name>
    <name type="common">Sponge</name>
    <dbReference type="NCBI Taxonomy" id="400682"/>
    <lineage>
        <taxon>Eukaryota</taxon>
        <taxon>Metazoa</taxon>
        <taxon>Porifera</taxon>
        <taxon>Demospongiae</taxon>
        <taxon>Heteroscleromorpha</taxon>
        <taxon>Haplosclerida</taxon>
        <taxon>Niphatidae</taxon>
        <taxon>Amphimedon</taxon>
    </lineage>
</organism>
<dbReference type="KEGG" id="aqu:100633448"/>
<dbReference type="OrthoDB" id="10051975at2759"/>